<proteinExistence type="predicted"/>
<organism evidence="1 2">
    <name type="scientific">Adhaeribacter terrigena</name>
    <dbReference type="NCBI Taxonomy" id="2793070"/>
    <lineage>
        <taxon>Bacteria</taxon>
        <taxon>Pseudomonadati</taxon>
        <taxon>Bacteroidota</taxon>
        <taxon>Cytophagia</taxon>
        <taxon>Cytophagales</taxon>
        <taxon>Hymenobacteraceae</taxon>
        <taxon>Adhaeribacter</taxon>
    </lineage>
</organism>
<reference evidence="1 2" key="1">
    <citation type="submission" date="2020-12" db="EMBL/GenBank/DDBJ databases">
        <title>Bacterial novel species Adhaeribacter sp. BT258 isolated from soil.</title>
        <authorList>
            <person name="Jung H.-Y."/>
        </authorList>
    </citation>
    <scope>NUCLEOTIDE SEQUENCE [LARGE SCALE GENOMIC DNA]</scope>
    <source>
        <strain evidence="1 2">BT258</strain>
    </source>
</reference>
<accession>A0ABS1BZ56</accession>
<protein>
    <submittedName>
        <fullName evidence="1">Uncharacterized protein</fullName>
    </submittedName>
</protein>
<name>A0ABS1BZ56_9BACT</name>
<comment type="caution">
    <text evidence="1">The sequence shown here is derived from an EMBL/GenBank/DDBJ whole genome shotgun (WGS) entry which is preliminary data.</text>
</comment>
<gene>
    <name evidence="1" type="ORF">I5M27_01080</name>
</gene>
<evidence type="ECO:0000313" key="1">
    <source>
        <dbReference type="EMBL" id="MBK0401555.1"/>
    </source>
</evidence>
<evidence type="ECO:0000313" key="2">
    <source>
        <dbReference type="Proteomes" id="UP000644147"/>
    </source>
</evidence>
<dbReference type="EMBL" id="JAEHFX010000001">
    <property type="protein sequence ID" value="MBK0401555.1"/>
    <property type="molecule type" value="Genomic_DNA"/>
</dbReference>
<sequence length="78" mass="8662">MKTAGFSQRKVVMESRNASVSYKLANSEKAQVGAAPKLATSLGLLINAIYLHFPAASEKRLCFSVQKLKNQMQEKQLY</sequence>
<keyword evidence="2" id="KW-1185">Reference proteome</keyword>
<dbReference type="Proteomes" id="UP000644147">
    <property type="component" value="Unassembled WGS sequence"/>
</dbReference>
<dbReference type="RefSeq" id="WP_200504182.1">
    <property type="nucleotide sequence ID" value="NZ_JAEHFX010000001.1"/>
</dbReference>